<dbReference type="EMBL" id="WCTL01000001">
    <property type="protein sequence ID" value="KAB4241079.1"/>
    <property type="molecule type" value="Genomic_DNA"/>
</dbReference>
<dbReference type="AlphaFoldDB" id="A0A139KA96"/>
<reference evidence="7 16" key="5">
    <citation type="submission" date="2020-12" db="EMBL/GenBank/DDBJ databases">
        <title>Microorganisms.</title>
        <authorList>
            <person name="Matos J."/>
            <person name="Faleiro L."/>
            <person name="Duarte I."/>
        </authorList>
    </citation>
    <scope>NUCLEOTIDE SEQUENCE [LARGE SCALE GENOMIC DNA]</scope>
    <source>
        <strain evidence="7 16">PtFD3Pch2</strain>
    </source>
</reference>
<dbReference type="EMBL" id="QSPV01000004">
    <property type="protein sequence ID" value="RGJ95551.1"/>
    <property type="molecule type" value="Genomic_DNA"/>
</dbReference>
<accession>A0A139KA96</accession>
<feature type="domain" description="Glycoamylase-like" evidence="2">
    <location>
        <begin position="316"/>
        <end position="529"/>
    </location>
</feature>
<evidence type="ECO:0000313" key="15">
    <source>
        <dbReference type="Proteomes" id="UP000462376"/>
    </source>
</evidence>
<dbReference type="Proteomes" id="UP000186549">
    <property type="component" value="Unassembled WGS sequence"/>
</dbReference>
<dbReference type="InterPro" id="IPR032812">
    <property type="entry name" value="SbsA_Ig"/>
</dbReference>
<dbReference type="Proteomes" id="UP000095614">
    <property type="component" value="Unassembled WGS sequence"/>
</dbReference>
<proteinExistence type="predicted"/>
<feature type="domain" description="SbsA Ig-like" evidence="3">
    <location>
        <begin position="44"/>
        <end position="118"/>
    </location>
</feature>
<keyword evidence="16" id="KW-1185">Reference proteome</keyword>
<evidence type="ECO:0000313" key="13">
    <source>
        <dbReference type="Proteomes" id="UP000260844"/>
    </source>
</evidence>
<reference evidence="8 17" key="6">
    <citation type="submission" date="2022-10" db="EMBL/GenBank/DDBJ databases">
        <title>Human gut microbiome strain richness.</title>
        <authorList>
            <person name="Chen-Liaw A."/>
        </authorList>
    </citation>
    <scope>NUCLEOTIDE SEQUENCE [LARGE SCALE GENOMIC DNA]</scope>
    <source>
        <strain evidence="8 17">D53st1_B1_D53t1_180928</strain>
    </source>
</reference>
<evidence type="ECO:0000256" key="1">
    <source>
        <dbReference type="ARBA" id="ARBA00022729"/>
    </source>
</evidence>
<dbReference type="Pfam" id="PF10091">
    <property type="entry name" value="Glycoamylase"/>
    <property type="match status" value="1"/>
</dbReference>
<dbReference type="Gene3D" id="1.50.10.140">
    <property type="match status" value="1"/>
</dbReference>
<reference evidence="9 12" key="2">
    <citation type="journal article" date="2016" name="Nat. Biotechnol.">
        <title>Measurement of bacterial replication rates in microbial communities.</title>
        <authorList>
            <person name="Brown C.T."/>
            <person name="Olm M.R."/>
            <person name="Thomas B.C."/>
            <person name="Banfield J.F."/>
        </authorList>
    </citation>
    <scope>NUCLEOTIDE SEQUENCE [LARGE SCALE GENOMIC DNA]</scope>
    <source>
        <strain evidence="9">45_41</strain>
    </source>
</reference>
<dbReference type="PATRIC" id="fig|820.27.peg.1390"/>
<dbReference type="EMBL" id="JAFBJK010000002">
    <property type="protein sequence ID" value="MBT8724933.1"/>
    <property type="molecule type" value="Genomic_DNA"/>
</dbReference>
<name>A0A139KA96_BACUN</name>
<evidence type="ECO:0000313" key="6">
    <source>
        <dbReference type="EMBL" id="KAB4241079.1"/>
    </source>
</evidence>
<dbReference type="Pfam" id="PF13205">
    <property type="entry name" value="Big_5"/>
    <property type="match status" value="1"/>
</dbReference>
<sequence>MKVLYFIVCLLLVACSGDNQPEVNQPFELKNIIVGDQQNQQTFENVAPNVAIVLEFSDAVDEASARNNIALKHEELPVSCDYEFLQEKKVSVTPKGGFKVLSSYKLIVNPGVKSTSGTLLSNGKVCMIKTGMDDTDKFERIPDEDLLTLVQKQTFKYFWDFGHEYSGMARERTTSGDVVTTGGTGFGVMAMLVAAERGFITRQQAVERVQKIVTFLDKECTAYHGAYAHWINGATGATKPFSEKDNGADLVETSLLFQGLLAARAYFKENTEVESRLRADITRLWEAIDWTWFRKNGEDVLYWHWSPDYGFEKNLAIRGWNECLITYILAASSPTHAIDKVVYEAGWAKNGGIRNGKSYYGITLPLGSDKGGPLFLSQYSFLGINPQGLEDQYADYWMQNRNHTLINYNYCKENPKGYTGYSASCWGLTASDGDTGYSAHSPTNDKGVIAPTAALSAFPYTPEESMEALHFFYYKIGDKLWKDYGFIDAFNLTADWYDTQYIAIDQGPIICMIENYRTSLLWNLFMSIPEIQQGLKKLGFQSPCLN</sequence>
<dbReference type="RefSeq" id="WP_022402167.1">
    <property type="nucleotide sequence ID" value="NZ_CACRTC010000038.1"/>
</dbReference>
<reference evidence="14 15" key="4">
    <citation type="journal article" date="2019" name="Nat. Med.">
        <title>A library of human gut bacterial isolates paired with longitudinal multiomics data enables mechanistic microbiome research.</title>
        <authorList>
            <person name="Poyet M."/>
            <person name="Groussin M."/>
            <person name="Gibbons S.M."/>
            <person name="Avila-Pacheco J."/>
            <person name="Jiang X."/>
            <person name="Kearney S.M."/>
            <person name="Perrotta A.R."/>
            <person name="Berdy B."/>
            <person name="Zhao S."/>
            <person name="Lieberman T.D."/>
            <person name="Swanson P.K."/>
            <person name="Smith M."/>
            <person name="Roesemann S."/>
            <person name="Alexander J.E."/>
            <person name="Rich S.A."/>
            <person name="Livny J."/>
            <person name="Vlamakis H."/>
            <person name="Clish C."/>
            <person name="Bullock K."/>
            <person name="Deik A."/>
            <person name="Scott J."/>
            <person name="Pierce K.A."/>
            <person name="Xavier R.J."/>
            <person name="Alm E.J."/>
        </authorList>
    </citation>
    <scope>NUCLEOTIDE SEQUENCE [LARGE SCALE GENOMIC DNA]</scope>
    <source>
        <strain evidence="5 14">BIOML-A42</strain>
        <strain evidence="6 15">BIOML-A5</strain>
    </source>
</reference>
<reference evidence="10 13" key="3">
    <citation type="submission" date="2018-08" db="EMBL/GenBank/DDBJ databases">
        <title>A genome reference for cultivated species of the human gut microbiota.</title>
        <authorList>
            <person name="Zou Y."/>
            <person name="Xue W."/>
            <person name="Luo G."/>
        </authorList>
    </citation>
    <scope>NUCLEOTIDE SEQUENCE [LARGE SCALE GENOMIC DNA]</scope>
    <source>
        <strain evidence="10 13">TM04-30</strain>
    </source>
</reference>
<evidence type="ECO:0000313" key="12">
    <source>
        <dbReference type="Proteomes" id="UP000186549"/>
    </source>
</evidence>
<dbReference type="EMBL" id="JAQNRK010000013">
    <property type="protein sequence ID" value="MDC1795206.1"/>
    <property type="molecule type" value="Genomic_DNA"/>
</dbReference>
<evidence type="ECO:0000313" key="11">
    <source>
        <dbReference type="Proteomes" id="UP000095614"/>
    </source>
</evidence>
<evidence type="ECO:0000313" key="14">
    <source>
        <dbReference type="Proteomes" id="UP000432488"/>
    </source>
</evidence>
<evidence type="ECO:0000313" key="5">
    <source>
        <dbReference type="EMBL" id="KAB4093056.1"/>
    </source>
</evidence>
<evidence type="ECO:0000313" key="10">
    <source>
        <dbReference type="EMBL" id="RGJ95551.1"/>
    </source>
</evidence>
<dbReference type="EMBL" id="WCUV01000005">
    <property type="protein sequence ID" value="KAB4093056.1"/>
    <property type="molecule type" value="Genomic_DNA"/>
</dbReference>
<dbReference type="Proteomes" id="UP000462376">
    <property type="component" value="Unassembled WGS sequence"/>
</dbReference>
<evidence type="ECO:0000259" key="2">
    <source>
        <dbReference type="Pfam" id="PF10091"/>
    </source>
</evidence>
<dbReference type="Proteomes" id="UP000260844">
    <property type="component" value="Unassembled WGS sequence"/>
</dbReference>
<dbReference type="OrthoDB" id="5937621at2"/>
<dbReference type="EMBL" id="CZAF01000005">
    <property type="protein sequence ID" value="CUO92767.1"/>
    <property type="molecule type" value="Genomic_DNA"/>
</dbReference>
<evidence type="ECO:0000313" key="17">
    <source>
        <dbReference type="Proteomes" id="UP001215818"/>
    </source>
</evidence>
<dbReference type="EMBL" id="MNQU01000053">
    <property type="protein sequence ID" value="OKZ38904.1"/>
    <property type="molecule type" value="Genomic_DNA"/>
</dbReference>
<dbReference type="Proteomes" id="UP001215818">
    <property type="component" value="Unassembled WGS sequence"/>
</dbReference>
<reference evidence="4 11" key="1">
    <citation type="submission" date="2015-09" db="EMBL/GenBank/DDBJ databases">
        <authorList>
            <consortium name="Pathogen Informatics"/>
        </authorList>
    </citation>
    <scope>NUCLEOTIDE SEQUENCE [LARGE SCALE GENOMIC DNA]</scope>
    <source>
        <strain evidence="4 11">2789STDY5834847</strain>
    </source>
</reference>
<evidence type="ECO:0000259" key="3">
    <source>
        <dbReference type="Pfam" id="PF13205"/>
    </source>
</evidence>
<evidence type="ECO:0000313" key="4">
    <source>
        <dbReference type="EMBL" id="CUO92767.1"/>
    </source>
</evidence>
<dbReference type="Proteomes" id="UP001196342">
    <property type="component" value="Unassembled WGS sequence"/>
</dbReference>
<protein>
    <submittedName>
        <fullName evidence="9">Beta-glucosidase</fullName>
    </submittedName>
    <submittedName>
        <fullName evidence="8">Glucoamylase family protein</fullName>
    </submittedName>
    <submittedName>
        <fullName evidence="4">Uncharacterized protein conserved in bacteria</fullName>
    </submittedName>
</protein>
<gene>
    <name evidence="9" type="ORF">BHV79_03195</name>
    <name evidence="10" type="ORF">DXD40_05820</name>
    <name evidence="4" type="ORF">ERS852462_02056</name>
    <name evidence="6" type="ORF">GAP47_00150</name>
    <name evidence="5" type="ORF">GAQ56_07345</name>
    <name evidence="7" type="ORF">JQN06_01930</name>
    <name evidence="8" type="ORF">POY73_13820</name>
</gene>
<organism evidence="9 12">
    <name type="scientific">Bacteroides uniformis</name>
    <dbReference type="NCBI Taxonomy" id="820"/>
    <lineage>
        <taxon>Bacteria</taxon>
        <taxon>Pseudomonadati</taxon>
        <taxon>Bacteroidota</taxon>
        <taxon>Bacteroidia</taxon>
        <taxon>Bacteroidales</taxon>
        <taxon>Bacteroidaceae</taxon>
        <taxon>Bacteroides</taxon>
    </lineage>
</organism>
<dbReference type="Proteomes" id="UP000432488">
    <property type="component" value="Unassembled WGS sequence"/>
</dbReference>
<keyword evidence="1" id="KW-0732">Signal</keyword>
<dbReference type="InterPro" id="IPR019282">
    <property type="entry name" value="Glycoamylase-like_cons_dom"/>
</dbReference>
<dbReference type="PROSITE" id="PS51257">
    <property type="entry name" value="PROKAR_LIPOPROTEIN"/>
    <property type="match status" value="1"/>
</dbReference>
<evidence type="ECO:0000313" key="16">
    <source>
        <dbReference type="Proteomes" id="UP001196342"/>
    </source>
</evidence>
<evidence type="ECO:0000313" key="9">
    <source>
        <dbReference type="EMBL" id="OKZ38904.1"/>
    </source>
</evidence>
<evidence type="ECO:0000313" key="7">
    <source>
        <dbReference type="EMBL" id="MBT8724933.1"/>
    </source>
</evidence>
<evidence type="ECO:0000313" key="8">
    <source>
        <dbReference type="EMBL" id="MDC1795206.1"/>
    </source>
</evidence>